<evidence type="ECO:0000256" key="1">
    <source>
        <dbReference type="ARBA" id="ARBA00010554"/>
    </source>
</evidence>
<protein>
    <submittedName>
        <fullName evidence="2">Uncharacterized protein</fullName>
    </submittedName>
</protein>
<reference evidence="2" key="1">
    <citation type="journal article" date="2015" name="Nature">
        <title>Complex archaea that bridge the gap between prokaryotes and eukaryotes.</title>
        <authorList>
            <person name="Spang A."/>
            <person name="Saw J.H."/>
            <person name="Jorgensen S.L."/>
            <person name="Zaremba-Niedzwiedzka K."/>
            <person name="Martijn J."/>
            <person name="Lind A.E."/>
            <person name="van Eijk R."/>
            <person name="Schleper C."/>
            <person name="Guy L."/>
            <person name="Ettema T.J."/>
        </authorList>
    </citation>
    <scope>NUCLEOTIDE SEQUENCE</scope>
</reference>
<dbReference type="EMBL" id="LAZR01012472">
    <property type="protein sequence ID" value="KKM26645.1"/>
    <property type="molecule type" value="Genomic_DNA"/>
</dbReference>
<organism evidence="2">
    <name type="scientific">marine sediment metagenome</name>
    <dbReference type="NCBI Taxonomy" id="412755"/>
    <lineage>
        <taxon>unclassified sequences</taxon>
        <taxon>metagenomes</taxon>
        <taxon>ecological metagenomes</taxon>
    </lineage>
</organism>
<evidence type="ECO:0000313" key="2">
    <source>
        <dbReference type="EMBL" id="KKM26645.1"/>
    </source>
</evidence>
<accession>A0A0F9LGK3</accession>
<dbReference type="PANTHER" id="PTHR35983:SF1">
    <property type="entry name" value="UPF0166 PROTEIN TM_0021"/>
    <property type="match status" value="1"/>
</dbReference>
<sequence>MSRIDVTIVRVYLSEGRDHTKRILKWLEQSEVKGFTAFRGIAGIGVAHELHTASLLDLSAELPIVIEFFDTPEQADKIISELESMVKPDRIVSWPAQSGK</sequence>
<comment type="similarity">
    <text evidence="1">Belongs to the UPF0166 family.</text>
</comment>
<dbReference type="AlphaFoldDB" id="A0A0F9LGK3"/>
<comment type="caution">
    <text evidence="2">The sequence shown here is derived from an EMBL/GenBank/DDBJ whole genome shotgun (WGS) entry which is preliminary data.</text>
</comment>
<name>A0A0F9LGK3_9ZZZZ</name>
<gene>
    <name evidence="2" type="ORF">LCGC14_1582650</name>
</gene>
<dbReference type="InterPro" id="IPR011322">
    <property type="entry name" value="N-reg_PII-like_a/b"/>
</dbReference>
<dbReference type="InterPro" id="IPR003793">
    <property type="entry name" value="UPF0166"/>
</dbReference>
<dbReference type="InterPro" id="IPR015867">
    <property type="entry name" value="N-reg_PII/ATP_PRibTrfase_C"/>
</dbReference>
<dbReference type="SUPFAM" id="SSF54913">
    <property type="entry name" value="GlnB-like"/>
    <property type="match status" value="1"/>
</dbReference>
<dbReference type="Pfam" id="PF02641">
    <property type="entry name" value="DUF190"/>
    <property type="match status" value="1"/>
</dbReference>
<proteinExistence type="inferred from homology"/>
<dbReference type="Gene3D" id="3.30.70.120">
    <property type="match status" value="1"/>
</dbReference>
<dbReference type="PANTHER" id="PTHR35983">
    <property type="entry name" value="UPF0166 PROTEIN TM_0021"/>
    <property type="match status" value="1"/>
</dbReference>